<dbReference type="InterPro" id="IPR016137">
    <property type="entry name" value="RGS"/>
</dbReference>
<dbReference type="AlphaFoldDB" id="X6M3B9"/>
<keyword evidence="4" id="KW-1185">Reference proteome</keyword>
<organism evidence="3 4">
    <name type="scientific">Reticulomyxa filosa</name>
    <dbReference type="NCBI Taxonomy" id="46433"/>
    <lineage>
        <taxon>Eukaryota</taxon>
        <taxon>Sar</taxon>
        <taxon>Rhizaria</taxon>
        <taxon>Retaria</taxon>
        <taxon>Foraminifera</taxon>
        <taxon>Monothalamids</taxon>
        <taxon>Reticulomyxidae</taxon>
        <taxon>Reticulomyxa</taxon>
    </lineage>
</organism>
<feature type="domain" description="RGS" evidence="2">
    <location>
        <begin position="14"/>
        <end position="63"/>
    </location>
</feature>
<dbReference type="PROSITE" id="PS50132">
    <property type="entry name" value="RGS"/>
    <property type="match status" value="1"/>
</dbReference>
<gene>
    <name evidence="3" type="ORF">RFI_29247</name>
</gene>
<evidence type="ECO:0000256" key="1">
    <source>
        <dbReference type="SAM" id="Phobius"/>
    </source>
</evidence>
<dbReference type="SUPFAM" id="SSF48097">
    <property type="entry name" value="Regulator of G-protein signaling, RGS"/>
    <property type="match status" value="1"/>
</dbReference>
<sequence>MVITRVNKKNVYFIGREYFDRYLEQSFCLEYMHFLRDFIVFKGLKSQQERFDKASQIFLNHFSLSAAEYIDVQDNSIHIEKVFYLKKKKKKYIYYKYFACIISVLINCAQKKKKKKKLRETLLQYAQSTSQMKDPSESLAFELDNTLLDNVYVDVKQCIEKDIWPQFVNAIQSVMEATRPHVI</sequence>
<evidence type="ECO:0000259" key="2">
    <source>
        <dbReference type="PROSITE" id="PS50132"/>
    </source>
</evidence>
<evidence type="ECO:0000313" key="4">
    <source>
        <dbReference type="Proteomes" id="UP000023152"/>
    </source>
</evidence>
<feature type="transmembrane region" description="Helical" evidence="1">
    <location>
        <begin position="92"/>
        <end position="109"/>
    </location>
</feature>
<dbReference type="EMBL" id="ASPP01025321">
    <property type="protein sequence ID" value="ETO08141.1"/>
    <property type="molecule type" value="Genomic_DNA"/>
</dbReference>
<name>X6M3B9_RETFI</name>
<keyword evidence="1" id="KW-0472">Membrane</keyword>
<protein>
    <recommendedName>
        <fullName evidence="2">RGS domain-containing protein</fullName>
    </recommendedName>
</protein>
<dbReference type="Gene3D" id="1.10.167.10">
    <property type="entry name" value="Regulator of G-protein Signalling 4, domain 2"/>
    <property type="match status" value="1"/>
</dbReference>
<proteinExistence type="predicted"/>
<dbReference type="InterPro" id="IPR044926">
    <property type="entry name" value="RGS_subdomain_2"/>
</dbReference>
<evidence type="ECO:0000313" key="3">
    <source>
        <dbReference type="EMBL" id="ETO08141.1"/>
    </source>
</evidence>
<accession>X6M3B9</accession>
<keyword evidence="1" id="KW-1133">Transmembrane helix</keyword>
<reference evidence="3 4" key="1">
    <citation type="journal article" date="2013" name="Curr. Biol.">
        <title>The Genome of the Foraminiferan Reticulomyxa filosa.</title>
        <authorList>
            <person name="Glockner G."/>
            <person name="Hulsmann N."/>
            <person name="Schleicher M."/>
            <person name="Noegel A.A."/>
            <person name="Eichinger L."/>
            <person name="Gallinger C."/>
            <person name="Pawlowski J."/>
            <person name="Sierra R."/>
            <person name="Euteneuer U."/>
            <person name="Pillet L."/>
            <person name="Moustafa A."/>
            <person name="Platzer M."/>
            <person name="Groth M."/>
            <person name="Szafranski K."/>
            <person name="Schliwa M."/>
        </authorList>
    </citation>
    <scope>NUCLEOTIDE SEQUENCE [LARGE SCALE GENOMIC DNA]</scope>
</reference>
<keyword evidence="1" id="KW-0812">Transmembrane</keyword>
<dbReference type="Proteomes" id="UP000023152">
    <property type="component" value="Unassembled WGS sequence"/>
</dbReference>
<dbReference type="InterPro" id="IPR036305">
    <property type="entry name" value="RGS_sf"/>
</dbReference>
<comment type="caution">
    <text evidence="3">The sequence shown here is derived from an EMBL/GenBank/DDBJ whole genome shotgun (WGS) entry which is preliminary data.</text>
</comment>